<dbReference type="AlphaFoldDB" id="A0A369BBH1"/>
<keyword evidence="3" id="KW-0560">Oxidoreductase</keyword>
<gene>
    <name evidence="5" type="ORF">DFR58_104151</name>
</gene>
<dbReference type="FunFam" id="3.40.109.10:FF:000001">
    <property type="entry name" value="Nitroreductase family"/>
    <property type="match status" value="1"/>
</dbReference>
<dbReference type="SUPFAM" id="SSF55469">
    <property type="entry name" value="FMN-dependent nitroreductase-like"/>
    <property type="match status" value="1"/>
</dbReference>
<dbReference type="OrthoDB" id="9810617at2"/>
<evidence type="ECO:0000256" key="2">
    <source>
        <dbReference type="ARBA" id="ARBA00022490"/>
    </source>
</evidence>
<comment type="subcellular location">
    <subcellularLocation>
        <location evidence="1">Cytoplasm</location>
    </subcellularLocation>
</comment>
<dbReference type="Proteomes" id="UP000253034">
    <property type="component" value="Unassembled WGS sequence"/>
</dbReference>
<comment type="caution">
    <text evidence="5">The sequence shown here is derived from an EMBL/GenBank/DDBJ whole genome shotgun (WGS) entry which is preliminary data.</text>
</comment>
<dbReference type="GO" id="GO:0034599">
    <property type="term" value="P:cellular response to oxidative stress"/>
    <property type="evidence" value="ECO:0007669"/>
    <property type="project" value="InterPro"/>
</dbReference>
<feature type="domain" description="Nitroreductase" evidence="4">
    <location>
        <begin position="9"/>
        <end position="178"/>
    </location>
</feature>
<dbReference type="GO" id="GO:0005737">
    <property type="term" value="C:cytoplasm"/>
    <property type="evidence" value="ECO:0007669"/>
    <property type="project" value="UniProtKB-SubCell"/>
</dbReference>
<dbReference type="PANTHER" id="PTHR43035:SF1">
    <property type="entry name" value="FATTY ACID REPRESSION MUTANT PROTEIN 2-RELATED"/>
    <property type="match status" value="1"/>
</dbReference>
<dbReference type="CDD" id="cd02140">
    <property type="entry name" value="Frm2-like"/>
    <property type="match status" value="1"/>
</dbReference>
<sequence>MSMEIYKAIANRRSIYGINKETVTSDERIQEIIRYAVKHTPSAFNSQTGRAVLLLRNHHDRLWDITNKALKAIVLAESFAETEQKINSFRNGYGSILFFEDQKIVEGLQESFPLYKDNFPVWSQHSSGILQYITWTLLEAEGFGASLQHYSPLIESEVREAWSIPESWKLIAQMPFGKPAAPAGEKEFGPLEERVKVFG</sequence>
<proteinExistence type="predicted"/>
<dbReference type="RefSeq" id="WP_114296724.1">
    <property type="nucleotide sequence ID" value="NZ_QPJT01000004.1"/>
</dbReference>
<dbReference type="Pfam" id="PF00881">
    <property type="entry name" value="Nitroreductase"/>
    <property type="match status" value="1"/>
</dbReference>
<dbReference type="GO" id="GO:0016491">
    <property type="term" value="F:oxidoreductase activity"/>
    <property type="evidence" value="ECO:0007669"/>
    <property type="project" value="UniProtKB-KW"/>
</dbReference>
<evidence type="ECO:0000259" key="4">
    <source>
        <dbReference type="Pfam" id="PF00881"/>
    </source>
</evidence>
<dbReference type="InterPro" id="IPR000415">
    <property type="entry name" value="Nitroreductase-like"/>
</dbReference>
<evidence type="ECO:0000256" key="3">
    <source>
        <dbReference type="ARBA" id="ARBA00023002"/>
    </source>
</evidence>
<dbReference type="EMBL" id="QPJT01000004">
    <property type="protein sequence ID" value="RCX18880.1"/>
    <property type="molecule type" value="Genomic_DNA"/>
</dbReference>
<dbReference type="InterPro" id="IPR029479">
    <property type="entry name" value="Nitroreductase"/>
</dbReference>
<dbReference type="InterPro" id="IPR033877">
    <property type="entry name" value="Frm2/Hbn1"/>
</dbReference>
<evidence type="ECO:0000313" key="6">
    <source>
        <dbReference type="Proteomes" id="UP000253034"/>
    </source>
</evidence>
<evidence type="ECO:0000313" key="5">
    <source>
        <dbReference type="EMBL" id="RCX18880.1"/>
    </source>
</evidence>
<keyword evidence="6" id="KW-1185">Reference proteome</keyword>
<evidence type="ECO:0000256" key="1">
    <source>
        <dbReference type="ARBA" id="ARBA00004496"/>
    </source>
</evidence>
<protein>
    <recommendedName>
        <fullName evidence="4">Nitroreductase domain-containing protein</fullName>
    </recommendedName>
</protein>
<accession>A0A369BBH1</accession>
<reference evidence="5 6" key="1">
    <citation type="submission" date="2018-07" db="EMBL/GenBank/DDBJ databases">
        <title>Genomic Encyclopedia of Type Strains, Phase IV (KMG-IV): sequencing the most valuable type-strain genomes for metagenomic binning, comparative biology and taxonomic classification.</title>
        <authorList>
            <person name="Goeker M."/>
        </authorList>
    </citation>
    <scope>NUCLEOTIDE SEQUENCE [LARGE SCALE GENOMIC DNA]</scope>
    <source>
        <strain evidence="5 6">DSM 27016</strain>
    </source>
</reference>
<dbReference type="Gene3D" id="3.40.109.10">
    <property type="entry name" value="NADH Oxidase"/>
    <property type="match status" value="1"/>
</dbReference>
<organism evidence="5 6">
    <name type="scientific">Anaerobacterium chartisolvens</name>
    <dbReference type="NCBI Taxonomy" id="1297424"/>
    <lineage>
        <taxon>Bacteria</taxon>
        <taxon>Bacillati</taxon>
        <taxon>Bacillota</taxon>
        <taxon>Clostridia</taxon>
        <taxon>Eubacteriales</taxon>
        <taxon>Oscillospiraceae</taxon>
        <taxon>Anaerobacterium</taxon>
    </lineage>
</organism>
<keyword evidence="2" id="KW-0963">Cytoplasm</keyword>
<name>A0A369BBH1_9FIRM</name>
<dbReference type="PANTHER" id="PTHR43035">
    <property type="entry name" value="FATTY ACID REPRESSION MUTANT PROTEIN 2-RELATED"/>
    <property type="match status" value="1"/>
</dbReference>